<dbReference type="CDD" id="cd00085">
    <property type="entry name" value="HNHc"/>
    <property type="match status" value="1"/>
</dbReference>
<evidence type="ECO:0000313" key="2">
    <source>
        <dbReference type="EMBL" id="MYN04252.1"/>
    </source>
</evidence>
<dbReference type="GO" id="GO:0008270">
    <property type="term" value="F:zinc ion binding"/>
    <property type="evidence" value="ECO:0007669"/>
    <property type="project" value="InterPro"/>
</dbReference>
<dbReference type="InterPro" id="IPR002711">
    <property type="entry name" value="HNH"/>
</dbReference>
<name>A0A6N9HN29_9BURK</name>
<gene>
    <name evidence="2" type="ORF">GTP41_19350</name>
</gene>
<dbReference type="Gene3D" id="1.10.30.50">
    <property type="match status" value="1"/>
</dbReference>
<keyword evidence="3" id="KW-1185">Reference proteome</keyword>
<dbReference type="InterPro" id="IPR003615">
    <property type="entry name" value="HNH_nuc"/>
</dbReference>
<keyword evidence="2" id="KW-0378">Hydrolase</keyword>
<accession>A0A6N9HN29</accession>
<dbReference type="Pfam" id="PF01844">
    <property type="entry name" value="HNH"/>
    <property type="match status" value="1"/>
</dbReference>
<dbReference type="RefSeq" id="WP_161027213.1">
    <property type="nucleotide sequence ID" value="NZ_WWCJ01000015.1"/>
</dbReference>
<sequence length="248" mass="27573">MSAEIEGQSDWSQAELDAAVVAYLQMLRHELEGTAYVKAHYNRQLRESKLASRSKGSVEMRMQNISAVMMELKLPFISGYLPKGQVGSRVKPFLIAAIESHSGNMPWAATSDPKILDDRVGVMLTQPLVEAPPGNPTPKRSTSQVTVYERSPAVKAWVLKHAGPYCEACHAVAPFEAQPGIPYLEVHHVKPLSENGEDTIENAVALCPNCHRRCHFSHARAEFIAELYYKIPRLLPRPIDESGVDIYI</sequence>
<organism evidence="2 3">
    <name type="scientific">Pseudoduganella guangdongensis</name>
    <dbReference type="NCBI Taxonomy" id="2692179"/>
    <lineage>
        <taxon>Bacteria</taxon>
        <taxon>Pseudomonadati</taxon>
        <taxon>Pseudomonadota</taxon>
        <taxon>Betaproteobacteria</taxon>
        <taxon>Burkholderiales</taxon>
        <taxon>Oxalobacteraceae</taxon>
        <taxon>Telluria group</taxon>
        <taxon>Pseudoduganella</taxon>
    </lineage>
</organism>
<dbReference type="Proteomes" id="UP000448575">
    <property type="component" value="Unassembled WGS sequence"/>
</dbReference>
<dbReference type="SMART" id="SM00507">
    <property type="entry name" value="HNHc"/>
    <property type="match status" value="1"/>
</dbReference>
<dbReference type="AlphaFoldDB" id="A0A6N9HN29"/>
<dbReference type="EMBL" id="WWCJ01000015">
    <property type="protein sequence ID" value="MYN04252.1"/>
    <property type="molecule type" value="Genomic_DNA"/>
</dbReference>
<dbReference type="GO" id="GO:0004519">
    <property type="term" value="F:endonuclease activity"/>
    <property type="evidence" value="ECO:0007669"/>
    <property type="project" value="UniProtKB-KW"/>
</dbReference>
<proteinExistence type="predicted"/>
<keyword evidence="2" id="KW-0540">Nuclease</keyword>
<evidence type="ECO:0000313" key="3">
    <source>
        <dbReference type="Proteomes" id="UP000448575"/>
    </source>
</evidence>
<evidence type="ECO:0000259" key="1">
    <source>
        <dbReference type="SMART" id="SM00507"/>
    </source>
</evidence>
<feature type="domain" description="HNH nuclease" evidence="1">
    <location>
        <begin position="153"/>
        <end position="212"/>
    </location>
</feature>
<protein>
    <submittedName>
        <fullName evidence="2">HNH endonuclease</fullName>
    </submittedName>
</protein>
<keyword evidence="2" id="KW-0255">Endonuclease</keyword>
<comment type="caution">
    <text evidence="2">The sequence shown here is derived from an EMBL/GenBank/DDBJ whole genome shotgun (WGS) entry which is preliminary data.</text>
</comment>
<reference evidence="2 3" key="1">
    <citation type="submission" date="2019-12" db="EMBL/GenBank/DDBJ databases">
        <title>Novel species isolated from a subtropical stream in China.</title>
        <authorList>
            <person name="Lu H."/>
        </authorList>
    </citation>
    <scope>NUCLEOTIDE SEQUENCE [LARGE SCALE GENOMIC DNA]</scope>
    <source>
        <strain evidence="2 3">DS3</strain>
    </source>
</reference>
<dbReference type="GO" id="GO:0003676">
    <property type="term" value="F:nucleic acid binding"/>
    <property type="evidence" value="ECO:0007669"/>
    <property type="project" value="InterPro"/>
</dbReference>